<dbReference type="AlphaFoldDB" id="A0A840II09"/>
<keyword evidence="3" id="KW-1185">Reference proteome</keyword>
<comment type="caution">
    <text evidence="2">The sequence shown here is derived from an EMBL/GenBank/DDBJ whole genome shotgun (WGS) entry which is preliminary data.</text>
</comment>
<name>A0A840II09_9ACTN</name>
<dbReference type="RefSeq" id="WP_183343317.1">
    <property type="nucleotide sequence ID" value="NZ_JACHNU010000004.1"/>
</dbReference>
<evidence type="ECO:0000313" key="2">
    <source>
        <dbReference type="EMBL" id="MBB4663600.1"/>
    </source>
</evidence>
<reference evidence="2 3" key="1">
    <citation type="submission" date="2020-08" db="EMBL/GenBank/DDBJ databases">
        <title>Genomic Encyclopedia of Archaeal and Bacterial Type Strains, Phase II (KMG-II): from individual species to whole genera.</title>
        <authorList>
            <person name="Goeker M."/>
        </authorList>
    </citation>
    <scope>NUCLEOTIDE SEQUENCE [LARGE SCALE GENOMIC DNA]</scope>
    <source>
        <strain evidence="2 3">DSM 23288</strain>
    </source>
</reference>
<protein>
    <submittedName>
        <fullName evidence="2">Uncharacterized protein</fullName>
    </submittedName>
</protein>
<gene>
    <name evidence="2" type="ORF">BDZ31_003195</name>
</gene>
<dbReference type="EMBL" id="JACHNU010000004">
    <property type="protein sequence ID" value="MBB4663600.1"/>
    <property type="molecule type" value="Genomic_DNA"/>
</dbReference>
<feature type="compositionally biased region" description="Acidic residues" evidence="1">
    <location>
        <begin position="11"/>
        <end position="26"/>
    </location>
</feature>
<feature type="region of interest" description="Disordered" evidence="1">
    <location>
        <begin position="1"/>
        <end position="67"/>
    </location>
</feature>
<proteinExistence type="predicted"/>
<evidence type="ECO:0000313" key="3">
    <source>
        <dbReference type="Proteomes" id="UP000585272"/>
    </source>
</evidence>
<accession>A0A840II09</accession>
<sequence>MTETPKQSDQMPEEAPAEQVPDDVPEAGEGAARESAQAHAKRAGQDQEEIGYRENAEEDAYRRGERG</sequence>
<organism evidence="2 3">
    <name type="scientific">Conexibacter arvalis</name>
    <dbReference type="NCBI Taxonomy" id="912552"/>
    <lineage>
        <taxon>Bacteria</taxon>
        <taxon>Bacillati</taxon>
        <taxon>Actinomycetota</taxon>
        <taxon>Thermoleophilia</taxon>
        <taxon>Solirubrobacterales</taxon>
        <taxon>Conexibacteraceae</taxon>
        <taxon>Conexibacter</taxon>
    </lineage>
</organism>
<feature type="compositionally biased region" description="Basic and acidic residues" evidence="1">
    <location>
        <begin position="50"/>
        <end position="67"/>
    </location>
</feature>
<feature type="compositionally biased region" description="Polar residues" evidence="1">
    <location>
        <begin position="1"/>
        <end position="10"/>
    </location>
</feature>
<evidence type="ECO:0000256" key="1">
    <source>
        <dbReference type="SAM" id="MobiDB-lite"/>
    </source>
</evidence>
<dbReference type="Proteomes" id="UP000585272">
    <property type="component" value="Unassembled WGS sequence"/>
</dbReference>